<sequence>MPIRSAIPLILSLGLAALALPAWAEPRLEEINRYVWSESFGDFGGLSGIEVTDGGDGFLAISDRGTWLRARVMRDGDGISDVTVTARGPLLTTKGEPLDARNVDAEGIAIAPDGSIYVSYESNHRVTRLRDIAAAPDLLPRHRDFPNLQNNSSLEALAVDAAGTVYTIPERSGKLDRPFPVYRFRDGTWDKSLSVRREGRYLVSGADIGPDGKLYLLERDFTFLGGFTSRIRRFTLGPNGFDAGETLLTTSYGTYDNLEGISVWQDDRGRLRLTLISDDNYSVFQQTQIVEFVLNEAGS</sequence>
<organism evidence="3 4">
    <name type="scientific">Oceanomicrobium pacificus</name>
    <dbReference type="NCBI Taxonomy" id="2692916"/>
    <lineage>
        <taxon>Bacteria</taxon>
        <taxon>Pseudomonadati</taxon>
        <taxon>Pseudomonadota</taxon>
        <taxon>Alphaproteobacteria</taxon>
        <taxon>Rhodobacterales</taxon>
        <taxon>Paracoccaceae</taxon>
        <taxon>Oceanomicrobium</taxon>
    </lineage>
</organism>
<reference evidence="3 4" key="1">
    <citation type="submission" date="2019-12" db="EMBL/GenBank/DDBJ databases">
        <title>Strain KN286 was isolated from seawater, which was collected from Caroline Seamount in the tropical western Pacific.</title>
        <authorList>
            <person name="Wang Q."/>
        </authorList>
    </citation>
    <scope>NUCLEOTIDE SEQUENCE [LARGE SCALE GENOMIC DNA]</scope>
    <source>
        <strain evidence="3 4">KN286</strain>
    </source>
</reference>
<evidence type="ECO:0000256" key="1">
    <source>
        <dbReference type="SAM" id="SignalP"/>
    </source>
</evidence>
<keyword evidence="4" id="KW-1185">Reference proteome</keyword>
<evidence type="ECO:0000313" key="4">
    <source>
        <dbReference type="Proteomes" id="UP000436016"/>
    </source>
</evidence>
<dbReference type="InterPro" id="IPR027372">
    <property type="entry name" value="Phytase-like_dom"/>
</dbReference>
<dbReference type="AlphaFoldDB" id="A0A6B0TSU1"/>
<dbReference type="PIRSF" id="PIRSF031900">
    <property type="entry name" value="UCP031900"/>
    <property type="match status" value="1"/>
</dbReference>
<accession>A0A6B0TSU1</accession>
<dbReference type="Proteomes" id="UP000436016">
    <property type="component" value="Unassembled WGS sequence"/>
</dbReference>
<dbReference type="InterPro" id="IPR011042">
    <property type="entry name" value="6-blade_b-propeller_TolB-like"/>
</dbReference>
<feature type="domain" description="Phytase-like" evidence="2">
    <location>
        <begin position="43"/>
        <end position="281"/>
    </location>
</feature>
<gene>
    <name evidence="3" type="ORF">GSH16_01290</name>
</gene>
<dbReference type="SUPFAM" id="SSF101898">
    <property type="entry name" value="NHL repeat"/>
    <property type="match status" value="1"/>
</dbReference>
<proteinExistence type="predicted"/>
<protein>
    <submittedName>
        <fullName evidence="3">Esterase-like activity of phytase family protein</fullName>
    </submittedName>
</protein>
<dbReference type="Pfam" id="PF13449">
    <property type="entry name" value="Phytase-like"/>
    <property type="match status" value="1"/>
</dbReference>
<dbReference type="EMBL" id="WUWG01000001">
    <property type="protein sequence ID" value="MXU64063.1"/>
    <property type="molecule type" value="Genomic_DNA"/>
</dbReference>
<keyword evidence="1" id="KW-0732">Signal</keyword>
<dbReference type="Gene3D" id="2.120.10.30">
    <property type="entry name" value="TolB, C-terminal domain"/>
    <property type="match status" value="1"/>
</dbReference>
<feature type="chain" id="PRO_5025409739" evidence="1">
    <location>
        <begin position="25"/>
        <end position="299"/>
    </location>
</feature>
<evidence type="ECO:0000313" key="3">
    <source>
        <dbReference type="EMBL" id="MXU64063.1"/>
    </source>
</evidence>
<dbReference type="RefSeq" id="WP_160851122.1">
    <property type="nucleotide sequence ID" value="NZ_WUWG01000001.1"/>
</dbReference>
<name>A0A6B0TSU1_9RHOB</name>
<feature type="signal peptide" evidence="1">
    <location>
        <begin position="1"/>
        <end position="24"/>
    </location>
</feature>
<evidence type="ECO:0000259" key="2">
    <source>
        <dbReference type="Pfam" id="PF13449"/>
    </source>
</evidence>
<dbReference type="InterPro" id="IPR014567">
    <property type="entry name" value="UCP031900"/>
</dbReference>
<comment type="caution">
    <text evidence="3">The sequence shown here is derived from an EMBL/GenBank/DDBJ whole genome shotgun (WGS) entry which is preliminary data.</text>
</comment>